<evidence type="ECO:0000313" key="1">
    <source>
        <dbReference type="EMBL" id="KAI8528854.1"/>
    </source>
</evidence>
<sequence length="452" mass="51240">MEQKIIIIPVEALLGKKACACECGQQPVFLNKQCARNTLLNGSEKSESNKSQKAVNGSTDDRILYAVDNPKVKPSTMVMGCRKRGLPGLGNVNGKEKRRKLDLIVPERRSRILKQGRNTLANGSKKSEVNKLQKVVNVSAGDHEKLFAADNPKAKSSVEGCRKRGLPGVGYVPEEKRRKSVRDALEQCSSVLKKLMSTTPSGQKCSEAKRNRECTKMDEERISSQSAKNTGNLGENGHEASELSFLPESLMSANEKQKLRKQLLEVSRGNVPPCLRSFLKEIGVNCREKERRIELDMDAFPDEILLKLKRIVGFVGDKVDPLKLQQEKGRLEKQHRKVASAEAALKQKREQERETELKKQRERERKAARLALQQVEKTIAFDDNFQVLKDFQRLTHCSLSEQYCGFQGGPETILELIECCRWGNPREDYIEDEFEEGEILSEDREEGEIWEW</sequence>
<protein>
    <submittedName>
        <fullName evidence="1">Uncharacterized protein</fullName>
    </submittedName>
</protein>
<dbReference type="Proteomes" id="UP001062846">
    <property type="component" value="Chromosome 12"/>
</dbReference>
<name>A0ACC0LJP5_RHOML</name>
<dbReference type="EMBL" id="CM046399">
    <property type="protein sequence ID" value="KAI8528854.1"/>
    <property type="molecule type" value="Genomic_DNA"/>
</dbReference>
<evidence type="ECO:0000313" key="2">
    <source>
        <dbReference type="Proteomes" id="UP001062846"/>
    </source>
</evidence>
<gene>
    <name evidence="1" type="ORF">RHMOL_Rhmol12G0179600</name>
</gene>
<proteinExistence type="predicted"/>
<reference evidence="1" key="1">
    <citation type="submission" date="2022-02" db="EMBL/GenBank/DDBJ databases">
        <title>Plant Genome Project.</title>
        <authorList>
            <person name="Zhang R.-G."/>
        </authorList>
    </citation>
    <scope>NUCLEOTIDE SEQUENCE</scope>
    <source>
        <strain evidence="1">AT1</strain>
    </source>
</reference>
<keyword evidence="2" id="KW-1185">Reference proteome</keyword>
<accession>A0ACC0LJP5</accession>
<comment type="caution">
    <text evidence="1">The sequence shown here is derived from an EMBL/GenBank/DDBJ whole genome shotgun (WGS) entry which is preliminary data.</text>
</comment>
<organism evidence="1 2">
    <name type="scientific">Rhododendron molle</name>
    <name type="common">Chinese azalea</name>
    <name type="synonym">Azalea mollis</name>
    <dbReference type="NCBI Taxonomy" id="49168"/>
    <lineage>
        <taxon>Eukaryota</taxon>
        <taxon>Viridiplantae</taxon>
        <taxon>Streptophyta</taxon>
        <taxon>Embryophyta</taxon>
        <taxon>Tracheophyta</taxon>
        <taxon>Spermatophyta</taxon>
        <taxon>Magnoliopsida</taxon>
        <taxon>eudicotyledons</taxon>
        <taxon>Gunneridae</taxon>
        <taxon>Pentapetalae</taxon>
        <taxon>asterids</taxon>
        <taxon>Ericales</taxon>
        <taxon>Ericaceae</taxon>
        <taxon>Ericoideae</taxon>
        <taxon>Rhodoreae</taxon>
        <taxon>Rhododendron</taxon>
    </lineage>
</organism>